<keyword evidence="3" id="KW-0804">Transcription</keyword>
<dbReference type="AlphaFoldDB" id="A0A8X8CAE1"/>
<dbReference type="GO" id="GO:0003700">
    <property type="term" value="F:DNA-binding transcription factor activity"/>
    <property type="evidence" value="ECO:0007669"/>
    <property type="project" value="InterPro"/>
</dbReference>
<comment type="subcellular location">
    <subcellularLocation>
        <location evidence="1">Nucleus</location>
    </subcellularLocation>
</comment>
<feature type="compositionally biased region" description="Polar residues" evidence="5">
    <location>
        <begin position="301"/>
        <end position="322"/>
    </location>
</feature>
<evidence type="ECO:0000256" key="5">
    <source>
        <dbReference type="SAM" id="MobiDB-lite"/>
    </source>
</evidence>
<accession>A0A8X8CAE1</accession>
<dbReference type="InterPro" id="IPR044273">
    <property type="entry name" value="PIF3-like"/>
</dbReference>
<dbReference type="InterPro" id="IPR047265">
    <property type="entry name" value="PIF1-like_bHLH"/>
</dbReference>
<dbReference type="Proteomes" id="UP000886885">
    <property type="component" value="Chromosome 14D"/>
</dbReference>
<feature type="region of interest" description="Disordered" evidence="5">
    <location>
        <begin position="293"/>
        <end position="328"/>
    </location>
</feature>
<dbReference type="GO" id="GO:0005634">
    <property type="term" value="C:nucleus"/>
    <property type="evidence" value="ECO:0007669"/>
    <property type="project" value="UniProtKB-SubCell"/>
</dbReference>
<evidence type="ECO:0000259" key="6">
    <source>
        <dbReference type="PROSITE" id="PS50888"/>
    </source>
</evidence>
<keyword evidence="4" id="KW-0539">Nucleus</keyword>
<comment type="caution">
    <text evidence="7">The sequence shown here is derived from an EMBL/GenBank/DDBJ whole genome shotgun (WGS) entry which is preliminary data.</text>
</comment>
<dbReference type="Pfam" id="PF00010">
    <property type="entry name" value="HLH"/>
    <property type="match status" value="1"/>
</dbReference>
<organism evidence="7 8">
    <name type="scientific">Populus tomentosa</name>
    <name type="common">Chinese white poplar</name>
    <dbReference type="NCBI Taxonomy" id="118781"/>
    <lineage>
        <taxon>Eukaryota</taxon>
        <taxon>Viridiplantae</taxon>
        <taxon>Streptophyta</taxon>
        <taxon>Embryophyta</taxon>
        <taxon>Tracheophyta</taxon>
        <taxon>Spermatophyta</taxon>
        <taxon>Magnoliopsida</taxon>
        <taxon>eudicotyledons</taxon>
        <taxon>Gunneridae</taxon>
        <taxon>Pentapetalae</taxon>
        <taxon>rosids</taxon>
        <taxon>fabids</taxon>
        <taxon>Malpighiales</taxon>
        <taxon>Salicaceae</taxon>
        <taxon>Saliceae</taxon>
        <taxon>Populus</taxon>
    </lineage>
</organism>
<dbReference type="GO" id="GO:0010017">
    <property type="term" value="P:red or far-red light signaling pathway"/>
    <property type="evidence" value="ECO:0007669"/>
    <property type="project" value="UniProtKB-ARBA"/>
</dbReference>
<sequence>MSFKTELICLAGMNHNSINISRIAILAAMKFHGYKVYDMTERGGMKEREMGGVAMCTAQCFDGSDFVSSPVSRCLERGKGNVVGLNLGWKFRHCGLTDLDDRGHMELVWENGQVLMRVLHTSSSCTSYTPHPIKNDGEVENNSDGYTTKRPRLGTGDSILGDFPLIDDRELAKRDCKSSQDDHHPELFSELCETNLNMLLENNENNIYEKNITDAHVVPGYKDANWRPGNASEFAAEVPQITTASNGQLYQSFLEQHKASAPLFNGLPNSKLQQVDSGSDNHSRLQNLSHILRPALPKPNQGINATRPTSGPGSSRLQQLKSNTDEPPAGCRNLVESGQMVPTNASKVFKYFHDQQYLLASQIVPVGPIDRSAEASPPDEQSEAVLHNYATTSKRCCDRVFGSTSGSAEKTIKGKPGRGKSIDQLTATSSICSRGASNDPTSSLERQYEDTEGTAYTSDDLEEEEQVPARGSAGSKRRRATEIHNLSERKRRDKINKKMRALQDLIPNSNKVDKASMLGEAIDYLKSLQLQVQMMSMGTRLCMPLMMLPTGMQHLHSPLSAQFSPMVVGMHTRLMQMGVGCSPATFPASGMYFGLPAGQMLPMSVSQAPFFPLNIGGHSTHSSVPMPAMSGVASTPLEFWRSAVFPSSKDVIHSNTSARK</sequence>
<evidence type="ECO:0000313" key="8">
    <source>
        <dbReference type="Proteomes" id="UP000886885"/>
    </source>
</evidence>
<dbReference type="PANTHER" id="PTHR46807">
    <property type="entry name" value="TRANSCRIPTION FACTOR PIF3"/>
    <property type="match status" value="1"/>
</dbReference>
<dbReference type="SMART" id="SM00353">
    <property type="entry name" value="HLH"/>
    <property type="match status" value="1"/>
</dbReference>
<feature type="domain" description="BHLH" evidence="6">
    <location>
        <begin position="479"/>
        <end position="528"/>
    </location>
</feature>
<evidence type="ECO:0000256" key="3">
    <source>
        <dbReference type="ARBA" id="ARBA00023163"/>
    </source>
</evidence>
<dbReference type="PANTHER" id="PTHR46807:SF3">
    <property type="entry name" value="BHLH DOMAIN-CONTAINING PROTEIN"/>
    <property type="match status" value="1"/>
</dbReference>
<proteinExistence type="predicted"/>
<dbReference type="GO" id="GO:0046983">
    <property type="term" value="F:protein dimerization activity"/>
    <property type="evidence" value="ECO:0007669"/>
    <property type="project" value="InterPro"/>
</dbReference>
<protein>
    <recommendedName>
        <fullName evidence="6">BHLH domain-containing protein</fullName>
    </recommendedName>
</protein>
<feature type="region of interest" description="Disordered" evidence="5">
    <location>
        <begin position="129"/>
        <end position="153"/>
    </location>
</feature>
<dbReference type="FunFam" id="4.10.280.10:FF:000004">
    <property type="entry name" value="Basic helix-loop-helix transcription factor"/>
    <property type="match status" value="1"/>
</dbReference>
<evidence type="ECO:0000313" key="7">
    <source>
        <dbReference type="EMBL" id="KAG6748324.1"/>
    </source>
</evidence>
<dbReference type="CDD" id="cd11445">
    <property type="entry name" value="bHLH_AtPIF_like"/>
    <property type="match status" value="1"/>
</dbReference>
<feature type="region of interest" description="Disordered" evidence="5">
    <location>
        <begin position="404"/>
        <end position="492"/>
    </location>
</feature>
<dbReference type="InterPro" id="IPR011598">
    <property type="entry name" value="bHLH_dom"/>
</dbReference>
<reference evidence="7" key="1">
    <citation type="journal article" date="2020" name="bioRxiv">
        <title>Hybrid origin of Populus tomentosa Carr. identified through genome sequencing and phylogenomic analysis.</title>
        <authorList>
            <person name="An X."/>
            <person name="Gao K."/>
            <person name="Chen Z."/>
            <person name="Li J."/>
            <person name="Yang X."/>
            <person name="Yang X."/>
            <person name="Zhou J."/>
            <person name="Guo T."/>
            <person name="Zhao T."/>
            <person name="Huang S."/>
            <person name="Miao D."/>
            <person name="Khan W.U."/>
            <person name="Rao P."/>
            <person name="Ye M."/>
            <person name="Lei B."/>
            <person name="Liao W."/>
            <person name="Wang J."/>
            <person name="Ji L."/>
            <person name="Li Y."/>
            <person name="Guo B."/>
            <person name="Mustafa N.S."/>
            <person name="Li S."/>
            <person name="Yun Q."/>
            <person name="Keller S.R."/>
            <person name="Mao J."/>
            <person name="Zhang R."/>
            <person name="Strauss S.H."/>
        </authorList>
    </citation>
    <scope>NUCLEOTIDE SEQUENCE</scope>
    <source>
        <strain evidence="7">GM15</strain>
        <tissue evidence="7">Leaf</tissue>
    </source>
</reference>
<evidence type="ECO:0000256" key="2">
    <source>
        <dbReference type="ARBA" id="ARBA00023015"/>
    </source>
</evidence>
<dbReference type="EMBL" id="JAAWWB010000028">
    <property type="protein sequence ID" value="KAG6748324.1"/>
    <property type="molecule type" value="Genomic_DNA"/>
</dbReference>
<dbReference type="PROSITE" id="PS50888">
    <property type="entry name" value="BHLH"/>
    <property type="match status" value="1"/>
</dbReference>
<keyword evidence="8" id="KW-1185">Reference proteome</keyword>
<feature type="compositionally biased region" description="Basic and acidic residues" evidence="5">
    <location>
        <begin position="480"/>
        <end position="490"/>
    </location>
</feature>
<keyword evidence="2" id="KW-0805">Transcription regulation</keyword>
<feature type="compositionally biased region" description="Polar residues" evidence="5">
    <location>
        <begin position="423"/>
        <end position="445"/>
    </location>
</feature>
<evidence type="ECO:0000256" key="1">
    <source>
        <dbReference type="ARBA" id="ARBA00004123"/>
    </source>
</evidence>
<gene>
    <name evidence="7" type="ORF">POTOM_048241</name>
</gene>
<evidence type="ECO:0000256" key="4">
    <source>
        <dbReference type="ARBA" id="ARBA00023242"/>
    </source>
</evidence>
<name>A0A8X8CAE1_POPTO</name>
<dbReference type="OrthoDB" id="833486at2759"/>